<keyword evidence="2" id="KW-1133">Transmembrane helix</keyword>
<keyword evidence="4" id="KW-1185">Reference proteome</keyword>
<protein>
    <submittedName>
        <fullName evidence="3">Uncharacterized protein</fullName>
    </submittedName>
</protein>
<evidence type="ECO:0000256" key="2">
    <source>
        <dbReference type="SAM" id="Phobius"/>
    </source>
</evidence>
<proteinExistence type="inferred from homology"/>
<evidence type="ECO:0000256" key="1">
    <source>
        <dbReference type="ARBA" id="ARBA00038476"/>
    </source>
</evidence>
<dbReference type="Gene3D" id="3.10.129.10">
    <property type="entry name" value="Hotdog Thioesterase"/>
    <property type="match status" value="1"/>
</dbReference>
<reference evidence="3 4" key="1">
    <citation type="submission" date="2022-12" db="EMBL/GenBank/DDBJ databases">
        <title>Genomic features and morphological characterization of a novel Knufia sp. strain isolated from spacecraft assembly facility.</title>
        <authorList>
            <person name="Teixeira M."/>
            <person name="Chander A.M."/>
            <person name="Stajich J.E."/>
            <person name="Venkateswaran K."/>
        </authorList>
    </citation>
    <scope>NUCLEOTIDE SEQUENCE [LARGE SCALE GENOMIC DNA]</scope>
    <source>
        <strain evidence="3 4">FJI-L2-BK-P2</strain>
    </source>
</reference>
<keyword evidence="2" id="KW-0472">Membrane</keyword>
<dbReference type="SUPFAM" id="SSF54637">
    <property type="entry name" value="Thioesterase/thiol ester dehydrase-isomerase"/>
    <property type="match status" value="1"/>
</dbReference>
<keyword evidence="2" id="KW-0812">Transmembrane</keyword>
<dbReference type="PANTHER" id="PTHR12475:SF4">
    <property type="entry name" value="PROTEIN THEM6"/>
    <property type="match status" value="1"/>
</dbReference>
<dbReference type="EMBL" id="JAKLMC020000014">
    <property type="protein sequence ID" value="KAK5952627.1"/>
    <property type="molecule type" value="Genomic_DNA"/>
</dbReference>
<dbReference type="InterPro" id="IPR051490">
    <property type="entry name" value="THEM6_lcsJ_thioesterase"/>
</dbReference>
<dbReference type="Pfam" id="PF13279">
    <property type="entry name" value="4HBT_2"/>
    <property type="match status" value="1"/>
</dbReference>
<dbReference type="InterPro" id="IPR029069">
    <property type="entry name" value="HotDog_dom_sf"/>
</dbReference>
<dbReference type="CDD" id="cd00586">
    <property type="entry name" value="4HBT"/>
    <property type="match status" value="1"/>
</dbReference>
<sequence length="296" mass="33622">MSSSMIEYQGYSSRVSDIGLWSKAYDEISALFTLSVLYKILLLVLVAANLKNFPLVYHLRILNGIRFVLRSQRPSVTLMPEHLFQPLITSSKATLLETDVFGHKSNSTYFSDVDIARTHFVTTVFGEAIESFRGSTTMNGLSGKPRSSFTMPLGAVSCSFRKEIKPYETYDMWTRILSWDEKWFYLVTHFVKRSAGIKPEEHTLYPKQNTTRQSRRFSRTTTDVDSSAVCASALSKVVFKDGRKTIPPHIMLELAGLLPSMKQPIVINENRVEIAPQAANVPHVKASYRRTRNIRL</sequence>
<gene>
    <name evidence="3" type="ORF">OHC33_006219</name>
</gene>
<dbReference type="Proteomes" id="UP001316803">
    <property type="component" value="Unassembled WGS sequence"/>
</dbReference>
<comment type="caution">
    <text evidence="3">The sequence shown here is derived from an EMBL/GenBank/DDBJ whole genome shotgun (WGS) entry which is preliminary data.</text>
</comment>
<name>A0AAN8ILY9_9EURO</name>
<evidence type="ECO:0000313" key="3">
    <source>
        <dbReference type="EMBL" id="KAK5952627.1"/>
    </source>
</evidence>
<comment type="similarity">
    <text evidence="1">Belongs to the lcsJ thioesterase family.</text>
</comment>
<accession>A0AAN8ILY9</accession>
<dbReference type="PANTHER" id="PTHR12475">
    <property type="match status" value="1"/>
</dbReference>
<organism evidence="3 4">
    <name type="scientific">Knufia fluminis</name>
    <dbReference type="NCBI Taxonomy" id="191047"/>
    <lineage>
        <taxon>Eukaryota</taxon>
        <taxon>Fungi</taxon>
        <taxon>Dikarya</taxon>
        <taxon>Ascomycota</taxon>
        <taxon>Pezizomycotina</taxon>
        <taxon>Eurotiomycetes</taxon>
        <taxon>Chaetothyriomycetidae</taxon>
        <taxon>Chaetothyriales</taxon>
        <taxon>Trichomeriaceae</taxon>
        <taxon>Knufia</taxon>
    </lineage>
</organism>
<dbReference type="AlphaFoldDB" id="A0AAN8ILY9"/>
<feature type="transmembrane region" description="Helical" evidence="2">
    <location>
        <begin position="28"/>
        <end position="50"/>
    </location>
</feature>
<evidence type="ECO:0000313" key="4">
    <source>
        <dbReference type="Proteomes" id="UP001316803"/>
    </source>
</evidence>